<reference evidence="11" key="1">
    <citation type="submission" date="2022-08" db="EMBL/GenBank/DDBJ databases">
        <title>A global survey of hypervirulent Aeromonas hydrophila identified this emerging pathogen in farmed fish in the lower Mekong River basin.</title>
        <authorList>
            <person name="Xu T."/>
            <person name="Rasmussen-Ivey C.R."/>
            <person name="Moen F.S."/>
            <person name="Fernandez Bravo A."/>
            <person name="Lamy B."/>
            <person name="Beaz-Hidalgo R."/>
            <person name="Khan C.D."/>
            <person name="Castro Escarpulli G."/>
            <person name="Yasin I.S.M."/>
            <person name="Figueras M.J."/>
            <person name="Azzam Sayuti M."/>
            <person name="Karim M.M."/>
            <person name="Alam K.M."/>
            <person name="Le T.T.T."/>
            <person name="Thao N.H.P."/>
            <person name="Addo S."/>
            <person name="Duodu S."/>
            <person name="Ali S."/>
            <person name="Mey S."/>
            <person name="Somony T."/>
            <person name="Liles M.R."/>
        </authorList>
    </citation>
    <scope>NUCLEOTIDE SEQUENCE</scope>
    <source>
        <strain evidence="11">0.14</strain>
    </source>
</reference>
<comment type="subcellular location">
    <subcellularLocation>
        <location evidence="8">Cell inner membrane</location>
    </subcellularLocation>
</comment>
<keyword evidence="8 9" id="KW-0472">Membrane</keyword>
<keyword evidence="2" id="KW-0597">Phosphoprotein</keyword>
<feature type="domain" description="HAMP" evidence="10">
    <location>
        <begin position="135"/>
        <end position="190"/>
    </location>
</feature>
<dbReference type="GO" id="GO:0046983">
    <property type="term" value="F:protein dimerization activity"/>
    <property type="evidence" value="ECO:0007669"/>
    <property type="project" value="UniProtKB-UniRule"/>
</dbReference>
<evidence type="ECO:0000259" key="10">
    <source>
        <dbReference type="PROSITE" id="PS50885"/>
    </source>
</evidence>
<evidence type="ECO:0000313" key="12">
    <source>
        <dbReference type="Proteomes" id="UP001204061"/>
    </source>
</evidence>
<feature type="transmembrane region" description="Helical" evidence="9">
    <location>
        <begin position="117"/>
        <end position="134"/>
    </location>
</feature>
<dbReference type="InterPro" id="IPR042295">
    <property type="entry name" value="NarX-like_N_sf"/>
</dbReference>
<evidence type="ECO:0000256" key="1">
    <source>
        <dbReference type="ARBA" id="ARBA00000085"/>
    </source>
</evidence>
<dbReference type="CDD" id="cd06225">
    <property type="entry name" value="HAMP"/>
    <property type="match status" value="1"/>
</dbReference>
<evidence type="ECO:0000313" key="11">
    <source>
        <dbReference type="EMBL" id="MCR4446795.1"/>
    </source>
</evidence>
<keyword evidence="9" id="KW-0812">Transmembrane</keyword>
<comment type="catalytic activity">
    <reaction evidence="1 8">
        <text>ATP + protein L-histidine = ADP + protein N-phospho-L-histidine.</text>
        <dbReference type="EC" id="2.7.13.3"/>
    </reaction>
</comment>
<proteinExistence type="predicted"/>
<keyword evidence="5 8" id="KW-0418">Kinase</keyword>
<keyword evidence="8" id="KW-1003">Cell membrane</keyword>
<evidence type="ECO:0000256" key="5">
    <source>
        <dbReference type="ARBA" id="ARBA00022777"/>
    </source>
</evidence>
<keyword evidence="3 8" id="KW-0808">Transferase</keyword>
<evidence type="ECO:0000256" key="6">
    <source>
        <dbReference type="ARBA" id="ARBA00022840"/>
    </source>
</evidence>
<dbReference type="Gene3D" id="1.20.5.1930">
    <property type="match status" value="1"/>
</dbReference>
<sequence>MINSIGSIRMKVYALLSGTLSVDEKVQAVNSVESILHDPFFINTAEKHNLNKEYIQLNSLWDPKLKNILSHLKSGDVATPLSINRSKEFISLLQKIIKSIENKTESKIVVINGLQKASSLIVILFSFIAIYSLNKRFFRPWSKLLLMAKNIQHGDFSSKFDSESHDYRDEMWQLGNALNNMSEVVKHTYSDLEQMVAEKTHKLNLQNLHLEFLYRSCRLFQNQEFNCKVLAPFMKELIGYTGAGKIKVYIHDPHKNSVKHLYTFGENVRPLHCASMRCSLCINNADVTSPIESEYNNRLWNIGDAHNDYGYIEFFFSNEVTILHDTEQLIFAFCNLLSQSLSLYYKEQQQQQLLLFKERNTIAQTLHDSIAQSLSYLKIKISLLQRDPIIISSSQVDNVSEMRCELNEAYSNIRKLISTFRIPYKKIETLILLKDAIAIFNDTYGFNIRLEYKDFYEDYSHEQEILILNFFNKLFECLRISMPPSRIELHIKSLAEYVIIILKGEAEFEDSISSLVVFLKSENISFINERTQVKIDLHVV</sequence>
<dbReference type="GO" id="GO:0005524">
    <property type="term" value="F:ATP binding"/>
    <property type="evidence" value="ECO:0007669"/>
    <property type="project" value="UniProtKB-UniRule"/>
</dbReference>
<keyword evidence="8" id="KW-0997">Cell inner membrane</keyword>
<protein>
    <recommendedName>
        <fullName evidence="8">Sensor protein</fullName>
        <ecNumber evidence="8">2.7.13.3</ecNumber>
    </recommendedName>
</protein>
<dbReference type="RefSeq" id="WP_159143394.1">
    <property type="nucleotide sequence ID" value="NZ_CAAKNM010000022.1"/>
</dbReference>
<keyword evidence="6 8" id="KW-0067">ATP-binding</keyword>
<dbReference type="SMART" id="SM00304">
    <property type="entry name" value="HAMP"/>
    <property type="match status" value="1"/>
</dbReference>
<evidence type="ECO:0000256" key="9">
    <source>
        <dbReference type="SAM" id="Phobius"/>
    </source>
</evidence>
<dbReference type="Pfam" id="PF07730">
    <property type="entry name" value="HisKA_3"/>
    <property type="match status" value="1"/>
</dbReference>
<dbReference type="EC" id="2.7.13.3" evidence="8"/>
<accession>A0AAW5M8P8</accession>
<evidence type="ECO:0000256" key="2">
    <source>
        <dbReference type="ARBA" id="ARBA00022553"/>
    </source>
</evidence>
<evidence type="ECO:0000256" key="7">
    <source>
        <dbReference type="ARBA" id="ARBA00023012"/>
    </source>
</evidence>
<dbReference type="PROSITE" id="PS50885">
    <property type="entry name" value="HAMP"/>
    <property type="match status" value="1"/>
</dbReference>
<dbReference type="PANTHER" id="PTHR24421:SF10">
    <property type="entry name" value="NITRATE_NITRITE SENSOR PROTEIN NARQ"/>
    <property type="match status" value="1"/>
</dbReference>
<dbReference type="InterPro" id="IPR050482">
    <property type="entry name" value="Sensor_HK_TwoCompSys"/>
</dbReference>
<dbReference type="PIRSF" id="PIRSF003167">
    <property type="entry name" value="STHK_NarX/NarQ"/>
    <property type="match status" value="1"/>
</dbReference>
<comment type="caution">
    <text evidence="11">The sequence shown here is derived from an EMBL/GenBank/DDBJ whole genome shotgun (WGS) entry which is preliminary data.</text>
</comment>
<name>A0AAW5M8P8_AERVE</name>
<evidence type="ECO:0000256" key="3">
    <source>
        <dbReference type="ARBA" id="ARBA00022679"/>
    </source>
</evidence>
<organism evidence="11 12">
    <name type="scientific">Aeromonas veronii</name>
    <dbReference type="NCBI Taxonomy" id="654"/>
    <lineage>
        <taxon>Bacteria</taxon>
        <taxon>Pseudomonadati</taxon>
        <taxon>Pseudomonadota</taxon>
        <taxon>Gammaproteobacteria</taxon>
        <taxon>Aeromonadales</taxon>
        <taxon>Aeromonadaceae</taxon>
        <taxon>Aeromonas</taxon>
    </lineage>
</organism>
<dbReference type="EMBL" id="JANLFC010000001">
    <property type="protein sequence ID" value="MCR4446795.1"/>
    <property type="molecule type" value="Genomic_DNA"/>
</dbReference>
<dbReference type="InterPro" id="IPR016380">
    <property type="entry name" value="Sig_transdc_His_kin_NarX/NarQ"/>
</dbReference>
<dbReference type="GO" id="GO:0005886">
    <property type="term" value="C:plasma membrane"/>
    <property type="evidence" value="ECO:0007669"/>
    <property type="project" value="UniProtKB-SubCell"/>
</dbReference>
<gene>
    <name evidence="11" type="ORF">NS965_00125</name>
</gene>
<dbReference type="Proteomes" id="UP001204061">
    <property type="component" value="Unassembled WGS sequence"/>
</dbReference>
<keyword evidence="9" id="KW-1133">Transmembrane helix</keyword>
<dbReference type="InterPro" id="IPR003660">
    <property type="entry name" value="HAMP_dom"/>
</dbReference>
<dbReference type="GO" id="GO:0000155">
    <property type="term" value="F:phosphorelay sensor kinase activity"/>
    <property type="evidence" value="ECO:0007669"/>
    <property type="project" value="UniProtKB-UniRule"/>
</dbReference>
<dbReference type="PANTHER" id="PTHR24421">
    <property type="entry name" value="NITRATE/NITRITE SENSOR PROTEIN NARX-RELATED"/>
    <property type="match status" value="1"/>
</dbReference>
<dbReference type="AlphaFoldDB" id="A0AAW5M8P8"/>
<dbReference type="InterPro" id="IPR011712">
    <property type="entry name" value="Sig_transdc_His_kin_sub3_dim/P"/>
</dbReference>
<keyword evidence="7 8" id="KW-0902">Two-component regulatory system</keyword>
<evidence type="ECO:0000256" key="4">
    <source>
        <dbReference type="ARBA" id="ARBA00022741"/>
    </source>
</evidence>
<keyword evidence="4 8" id="KW-0547">Nucleotide-binding</keyword>
<evidence type="ECO:0000256" key="8">
    <source>
        <dbReference type="PIRNR" id="PIRNR003167"/>
    </source>
</evidence>
<dbReference type="Gene3D" id="1.20.120.960">
    <property type="entry name" value="Histidine kinase NarX, sensor domain"/>
    <property type="match status" value="1"/>
</dbReference>